<keyword evidence="1" id="KW-0732">Signal</keyword>
<organism evidence="2 3">
    <name type="scientific">Streptomyces bangladeshensis</name>
    <dbReference type="NCBI Taxonomy" id="295352"/>
    <lineage>
        <taxon>Bacteria</taxon>
        <taxon>Bacillati</taxon>
        <taxon>Actinomycetota</taxon>
        <taxon>Actinomycetes</taxon>
        <taxon>Kitasatosporales</taxon>
        <taxon>Streptomycetaceae</taxon>
        <taxon>Streptomyces</taxon>
    </lineage>
</organism>
<comment type="caution">
    <text evidence="2">The sequence shown here is derived from an EMBL/GenBank/DDBJ whole genome shotgun (WGS) entry which is preliminary data.</text>
</comment>
<gene>
    <name evidence="2" type="ORF">GCM10009787_78390</name>
</gene>
<sequence length="147" mass="16282">MRKLTAFTLPVAVATLLLAGSAIPAHTGPYWNKQAKCQASDPDGRRIPTRLGNGELGWNHFSGKHNIKECALVTIPLRDKVDKVDGANLQYWGWASHRAHGRVKIIVKARYARKTTDGRYDAGRGQVIGVITAYCNGMRKCPNWVNE</sequence>
<dbReference type="RefSeq" id="WP_346164502.1">
    <property type="nucleotide sequence ID" value="NZ_BAAAOQ010000048.1"/>
</dbReference>
<evidence type="ECO:0000313" key="3">
    <source>
        <dbReference type="Proteomes" id="UP001501391"/>
    </source>
</evidence>
<evidence type="ECO:0008006" key="4">
    <source>
        <dbReference type="Google" id="ProtNLM"/>
    </source>
</evidence>
<dbReference type="EMBL" id="BAAAOQ010000048">
    <property type="protein sequence ID" value="GAA1500508.1"/>
    <property type="molecule type" value="Genomic_DNA"/>
</dbReference>
<evidence type="ECO:0000313" key="2">
    <source>
        <dbReference type="EMBL" id="GAA1500508.1"/>
    </source>
</evidence>
<reference evidence="3" key="1">
    <citation type="journal article" date="2019" name="Int. J. Syst. Evol. Microbiol.">
        <title>The Global Catalogue of Microorganisms (GCM) 10K type strain sequencing project: providing services to taxonomists for standard genome sequencing and annotation.</title>
        <authorList>
            <consortium name="The Broad Institute Genomics Platform"/>
            <consortium name="The Broad Institute Genome Sequencing Center for Infectious Disease"/>
            <person name="Wu L."/>
            <person name="Ma J."/>
        </authorList>
    </citation>
    <scope>NUCLEOTIDE SEQUENCE [LARGE SCALE GENOMIC DNA]</scope>
    <source>
        <strain evidence="3">JCM 14924</strain>
    </source>
</reference>
<feature type="signal peptide" evidence="1">
    <location>
        <begin position="1"/>
        <end position="27"/>
    </location>
</feature>
<evidence type="ECO:0000256" key="1">
    <source>
        <dbReference type="SAM" id="SignalP"/>
    </source>
</evidence>
<keyword evidence="3" id="KW-1185">Reference proteome</keyword>
<protein>
    <recommendedName>
        <fullName evidence="4">Secreted protein</fullName>
    </recommendedName>
</protein>
<proteinExistence type="predicted"/>
<dbReference type="Proteomes" id="UP001501391">
    <property type="component" value="Unassembled WGS sequence"/>
</dbReference>
<accession>A0ABN1ZKW9</accession>
<name>A0ABN1ZKW9_9ACTN</name>
<feature type="chain" id="PRO_5045902552" description="Secreted protein" evidence="1">
    <location>
        <begin position="28"/>
        <end position="147"/>
    </location>
</feature>